<evidence type="ECO:0000313" key="2">
    <source>
        <dbReference type="EMBL" id="SEO21607.1"/>
    </source>
</evidence>
<feature type="compositionally biased region" description="Pro residues" evidence="1">
    <location>
        <begin position="242"/>
        <end position="257"/>
    </location>
</feature>
<gene>
    <name evidence="2" type="ORF">SAMN05216267_102037</name>
</gene>
<dbReference type="RefSeq" id="WP_075017297.1">
    <property type="nucleotide sequence ID" value="NZ_FODD01000020.1"/>
</dbReference>
<dbReference type="STRING" id="310780.SAMN05216267_102037"/>
<organism evidence="2 3">
    <name type="scientific">Actinacidiphila rubida</name>
    <dbReference type="NCBI Taxonomy" id="310780"/>
    <lineage>
        <taxon>Bacteria</taxon>
        <taxon>Bacillati</taxon>
        <taxon>Actinomycetota</taxon>
        <taxon>Actinomycetes</taxon>
        <taxon>Kitasatosporales</taxon>
        <taxon>Streptomycetaceae</taxon>
        <taxon>Actinacidiphila</taxon>
    </lineage>
</organism>
<evidence type="ECO:0000256" key="1">
    <source>
        <dbReference type="SAM" id="MobiDB-lite"/>
    </source>
</evidence>
<evidence type="ECO:0000313" key="3">
    <source>
        <dbReference type="Proteomes" id="UP000181951"/>
    </source>
</evidence>
<name>A0A1H8MW71_9ACTN</name>
<feature type="region of interest" description="Disordered" evidence="1">
    <location>
        <begin position="239"/>
        <end position="268"/>
    </location>
</feature>
<keyword evidence="3" id="KW-1185">Reference proteome</keyword>
<dbReference type="Proteomes" id="UP000181951">
    <property type="component" value="Unassembled WGS sequence"/>
</dbReference>
<reference evidence="2 3" key="1">
    <citation type="submission" date="2016-10" db="EMBL/GenBank/DDBJ databases">
        <authorList>
            <person name="de Groot N.N."/>
        </authorList>
    </citation>
    <scope>NUCLEOTIDE SEQUENCE [LARGE SCALE GENOMIC DNA]</scope>
    <source>
        <strain evidence="2 3">CGMCC 4.2026</strain>
    </source>
</reference>
<sequence length="268" mass="28868">MSELQGLHTATINAIVDHAGRATLPLQRAHRDERHATAFWFNELVETTAEEEVVRQYLVTAGEPSRIDLAEFTLRPQLCAPTMSATKLLMPDFADQWIHLDGLGVAVMPTSGLHAHGARKGWHWTTDEITDGIAAREEDLAGIGATPVAAYALGHLAEEADDAREQAVVMGEVARTGSGGDIRWIGDLPRGCVGAPVFFSRGLGGDRFTMLCLGVALPGEGSHTIATFDRIRTALSALAAPAPEPAPEPHTPAPPLPASKRPRWWRRS</sequence>
<dbReference type="EMBL" id="FODD01000020">
    <property type="protein sequence ID" value="SEO21607.1"/>
    <property type="molecule type" value="Genomic_DNA"/>
</dbReference>
<accession>A0A1H8MW71</accession>
<dbReference type="OrthoDB" id="3404629at2"/>
<dbReference type="AlphaFoldDB" id="A0A1H8MW71"/>
<proteinExistence type="predicted"/>
<protein>
    <submittedName>
        <fullName evidence="2">Uncharacterized protein</fullName>
    </submittedName>
</protein>